<protein>
    <submittedName>
        <fullName evidence="2">Uncharacterized protein</fullName>
    </submittedName>
</protein>
<feature type="transmembrane region" description="Helical" evidence="1">
    <location>
        <begin position="18"/>
        <end position="36"/>
    </location>
</feature>
<evidence type="ECO:0000256" key="1">
    <source>
        <dbReference type="SAM" id="Phobius"/>
    </source>
</evidence>
<reference evidence="2" key="1">
    <citation type="journal article" date="2020" name="bioRxiv">
        <title>Hybrid origin of Populus tomentosa Carr. identified through genome sequencing and phylogenomic analysis.</title>
        <authorList>
            <person name="An X."/>
            <person name="Gao K."/>
            <person name="Chen Z."/>
            <person name="Li J."/>
            <person name="Yang X."/>
            <person name="Yang X."/>
            <person name="Zhou J."/>
            <person name="Guo T."/>
            <person name="Zhao T."/>
            <person name="Huang S."/>
            <person name="Miao D."/>
            <person name="Khan W.U."/>
            <person name="Rao P."/>
            <person name="Ye M."/>
            <person name="Lei B."/>
            <person name="Liao W."/>
            <person name="Wang J."/>
            <person name="Ji L."/>
            <person name="Li Y."/>
            <person name="Guo B."/>
            <person name="Mustafa N.S."/>
            <person name="Li S."/>
            <person name="Yun Q."/>
            <person name="Keller S.R."/>
            <person name="Mao J."/>
            <person name="Zhang R."/>
            <person name="Strauss S.H."/>
        </authorList>
    </citation>
    <scope>NUCLEOTIDE SEQUENCE</scope>
    <source>
        <strain evidence="2">GM15</strain>
        <tissue evidence="2">Leaf</tissue>
    </source>
</reference>
<comment type="caution">
    <text evidence="2">The sequence shown here is derived from an EMBL/GenBank/DDBJ whole genome shotgun (WGS) entry which is preliminary data.</text>
</comment>
<keyword evidence="3" id="KW-1185">Reference proteome</keyword>
<evidence type="ECO:0000313" key="3">
    <source>
        <dbReference type="Proteomes" id="UP000886885"/>
    </source>
</evidence>
<evidence type="ECO:0000313" key="2">
    <source>
        <dbReference type="EMBL" id="KAG6738197.1"/>
    </source>
</evidence>
<keyword evidence="1" id="KW-1133">Transmembrane helix</keyword>
<organism evidence="2 3">
    <name type="scientific">Populus tomentosa</name>
    <name type="common">Chinese white poplar</name>
    <dbReference type="NCBI Taxonomy" id="118781"/>
    <lineage>
        <taxon>Eukaryota</taxon>
        <taxon>Viridiplantae</taxon>
        <taxon>Streptophyta</taxon>
        <taxon>Embryophyta</taxon>
        <taxon>Tracheophyta</taxon>
        <taxon>Spermatophyta</taxon>
        <taxon>Magnoliopsida</taxon>
        <taxon>eudicotyledons</taxon>
        <taxon>Gunneridae</taxon>
        <taxon>Pentapetalae</taxon>
        <taxon>rosids</taxon>
        <taxon>fabids</taxon>
        <taxon>Malpighiales</taxon>
        <taxon>Salicaceae</taxon>
        <taxon>Saliceae</taxon>
        <taxon>Populus</taxon>
    </lineage>
</organism>
<dbReference type="AlphaFoldDB" id="A0A8X7XWM8"/>
<name>A0A8X7XWM8_POPTO</name>
<keyword evidence="1" id="KW-0472">Membrane</keyword>
<proteinExistence type="predicted"/>
<accession>A0A8X7XWM8</accession>
<keyword evidence="1" id="KW-0812">Transmembrane</keyword>
<gene>
    <name evidence="2" type="ORF">POTOM_057805</name>
</gene>
<dbReference type="EMBL" id="JAAWWB010000037">
    <property type="protein sequence ID" value="KAG6738197.1"/>
    <property type="molecule type" value="Genomic_DNA"/>
</dbReference>
<dbReference type="Proteomes" id="UP000886885">
    <property type="component" value="Chromosome 19A"/>
</dbReference>
<sequence>MQCVATKLTKKMSVALELLLLKFIEYIIASLFGFIWDSAMPMFCKREEVFQNQKYSSEVAMVMLNVALLCTNASSCESCSS</sequence>